<dbReference type="STRING" id="30069.A0A182Y767"/>
<proteinExistence type="predicted"/>
<protein>
    <submittedName>
        <fullName evidence="3">Uncharacterized protein</fullName>
    </submittedName>
</protein>
<dbReference type="Proteomes" id="UP000076408">
    <property type="component" value="Unassembled WGS sequence"/>
</dbReference>
<dbReference type="InterPro" id="IPR036770">
    <property type="entry name" value="Ankyrin_rpt-contain_sf"/>
</dbReference>
<reference evidence="3" key="2">
    <citation type="submission" date="2020-05" db="UniProtKB">
        <authorList>
            <consortium name="EnsemblMetazoa"/>
        </authorList>
    </citation>
    <scope>IDENTIFICATION</scope>
    <source>
        <strain evidence="3">Indian</strain>
    </source>
</reference>
<dbReference type="PROSITE" id="PS50088">
    <property type="entry name" value="ANK_REPEAT"/>
    <property type="match status" value="4"/>
</dbReference>
<dbReference type="AlphaFoldDB" id="A0A182Y767"/>
<organism evidence="3 4">
    <name type="scientific">Anopheles stephensi</name>
    <name type="common">Indo-Pakistan malaria mosquito</name>
    <dbReference type="NCBI Taxonomy" id="30069"/>
    <lineage>
        <taxon>Eukaryota</taxon>
        <taxon>Metazoa</taxon>
        <taxon>Ecdysozoa</taxon>
        <taxon>Arthropoda</taxon>
        <taxon>Hexapoda</taxon>
        <taxon>Insecta</taxon>
        <taxon>Pterygota</taxon>
        <taxon>Neoptera</taxon>
        <taxon>Endopterygota</taxon>
        <taxon>Diptera</taxon>
        <taxon>Nematocera</taxon>
        <taxon>Culicoidea</taxon>
        <taxon>Culicidae</taxon>
        <taxon>Anophelinae</taxon>
        <taxon>Anopheles</taxon>
    </lineage>
</organism>
<evidence type="ECO:0000313" key="4">
    <source>
        <dbReference type="Proteomes" id="UP000076408"/>
    </source>
</evidence>
<name>A0A182Y767_ANOST</name>
<dbReference type="Pfam" id="PF12796">
    <property type="entry name" value="Ank_2"/>
    <property type="match status" value="3"/>
</dbReference>
<dbReference type="PANTHER" id="PTHR24126:SF14">
    <property type="entry name" value="ANK_REP_REGION DOMAIN-CONTAINING PROTEIN"/>
    <property type="match status" value="1"/>
</dbReference>
<accession>A0A182Y767</accession>
<evidence type="ECO:0000256" key="1">
    <source>
        <dbReference type="ARBA" id="ARBA00022737"/>
    </source>
</evidence>
<sequence length="1205" mass="136729">MSSPGELRELRNAFDRFSVWILARNAAHTNTSLRLVHGKNIHPQLCNYLVALTSDRDGSARELALLEFHLTKAQFEAVSKSARQYQLERVMDSLKLPATYSLQHYLYIANEVPPIEATLGLTRLTNGDLNPFDLSLMPTNALCLISAAREQCDAISKNVYEITLRNDGQTVRELLQQIPSQAKKNKSSEKPPVPITPKPVNGIKLEDLSSQLKPGERQTAVGLFLVRQAQLEDIRRYVKKDCVDRFEDVTPAIRFLVSASVPFEGTTFPDHQTVHEVAYVQDYGMVFWLRSRGPAKSSVGKHFTISCWNEYDAVPPAPGWLNVLVSNETDGSTTHLQRHAESVKRHDPFKLIVLLQAADVMKVLQQPDEAVLDKLCSLFGVQSDEERAMVATTVQLELLIDHAIADNGSDMMAQTLVNFLNSIDESISQRMTVWIVGDDLLWTCVATTCAHSAIKHVIPTLEEDQWKACLSQMLTKQNSDAVESIAERIVASNSRSVGPDLYGNLFVLSALSESLNEEPTSSCWWIDAMERYVWRHIAPRDSKELDDLEQLCYERMFDDSTDPTQHFTSRSPIMHRTLQTLLAATYLTKHPQLIDIEKYRRLGWKNLIDLLPFRHSSVARAVLHHDLDTVRESAPEALTSIADCWQRNLLHVVHNAKEIGDALLAAEVPFDQPCAAQLNSWTPILMAVDRSDWPLVDSLLAKGANLSNQDSKLHTMPQSELAQVVCDCIAEHCPALIEWILDQRPDYRINQQTIYTVSVFEEQFHDRELVFRLLTLAQEQGLPAREPPYRYIFDNTALDNAVEDDRIEMAIFLVERLHFEPTEAFQALRARYQQNSQLKDYKRMFELCREGELEKVKRMIEEHGLDPQCQYDGSNLLIQAAASGNVALVQYLFETCGGFEARLDECDEHGCSALSEALVGDHQPIVQWLLARNATVNPEWIKQYPGKLPDEGVEVDGVEDFLSLVACDRAKLERLAIDYGRYESGELLLHCYIRYVDEPDDETFRFLLSQYDNVDVRTDGDGETPLHIALQSGNKRCREMLLAAGADIYAKSLKHGLTSLHYAIMGGADRPFLTRLIDGDGFDVNVRDERGRTISFYMSLNTDLYCWLIDQHQFDPCARDNEGRSLLHHRVIRNSFFARTEIEYLLKMPQFSPSQTDRRGRLPLHYAVEMDNLTIVQLLLKYRPDLCGIPDGDDGKMGTGWQINQ</sequence>
<dbReference type="EnsemblMetazoa" id="ASTEI04302-RA">
    <property type="protein sequence ID" value="ASTEI04302-PA"/>
    <property type="gene ID" value="ASTEI04302"/>
</dbReference>
<dbReference type="VEuPathDB" id="VectorBase:ASTEI04302"/>
<reference evidence="4" key="1">
    <citation type="journal article" date="2014" name="Genome Biol.">
        <title>Genome analysis of a major urban malaria vector mosquito, Anopheles stephensi.</title>
        <authorList>
            <person name="Jiang X."/>
            <person name="Peery A."/>
            <person name="Hall A.B."/>
            <person name="Sharma A."/>
            <person name="Chen X.G."/>
            <person name="Waterhouse R.M."/>
            <person name="Komissarov A."/>
            <person name="Riehle M.M."/>
            <person name="Shouche Y."/>
            <person name="Sharakhova M.V."/>
            <person name="Lawson D."/>
            <person name="Pakpour N."/>
            <person name="Arensburger P."/>
            <person name="Davidson V.L."/>
            <person name="Eiglmeier K."/>
            <person name="Emrich S."/>
            <person name="George P."/>
            <person name="Kennedy R.C."/>
            <person name="Mane S.P."/>
            <person name="Maslen G."/>
            <person name="Oringanje C."/>
            <person name="Qi Y."/>
            <person name="Settlage R."/>
            <person name="Tojo M."/>
            <person name="Tubio J.M."/>
            <person name="Unger M.F."/>
            <person name="Wang B."/>
            <person name="Vernick K.D."/>
            <person name="Ribeiro J.M."/>
            <person name="James A.A."/>
            <person name="Michel K."/>
            <person name="Riehle M.A."/>
            <person name="Luckhart S."/>
            <person name="Sharakhov I.V."/>
            <person name="Tu Z."/>
        </authorList>
    </citation>
    <scope>NUCLEOTIDE SEQUENCE [LARGE SCALE GENOMIC DNA]</scope>
    <source>
        <strain evidence="4">Indian</strain>
    </source>
</reference>
<dbReference type="OMA" id="LVYWQRS"/>
<dbReference type="PANTHER" id="PTHR24126">
    <property type="entry name" value="ANKYRIN REPEAT, PH AND SEC7 DOMAIN CONTAINING PROTEIN SECG-RELATED"/>
    <property type="match status" value="1"/>
</dbReference>
<evidence type="ECO:0000313" key="3">
    <source>
        <dbReference type="EnsemblMetazoa" id="ASTEI04302-PA"/>
    </source>
</evidence>
<keyword evidence="4" id="KW-1185">Reference proteome</keyword>
<keyword evidence="2" id="KW-0040">ANK repeat</keyword>
<dbReference type="InterPro" id="IPR002110">
    <property type="entry name" value="Ankyrin_rpt"/>
</dbReference>
<dbReference type="VEuPathDB" id="VectorBase:ASTE010040"/>
<dbReference type="SMART" id="SM00248">
    <property type="entry name" value="ANK"/>
    <property type="match status" value="8"/>
</dbReference>
<dbReference type="VEuPathDB" id="VectorBase:ASTEI20_034154"/>
<dbReference type="Gene3D" id="1.25.40.20">
    <property type="entry name" value="Ankyrin repeat-containing domain"/>
    <property type="match status" value="3"/>
</dbReference>
<dbReference type="SUPFAM" id="SSF48403">
    <property type="entry name" value="Ankyrin repeat"/>
    <property type="match status" value="2"/>
</dbReference>
<evidence type="ECO:0000256" key="2">
    <source>
        <dbReference type="ARBA" id="ARBA00023043"/>
    </source>
</evidence>
<dbReference type="PROSITE" id="PS50297">
    <property type="entry name" value="ANK_REP_REGION"/>
    <property type="match status" value="2"/>
</dbReference>
<keyword evidence="1" id="KW-0677">Repeat</keyword>